<feature type="transmembrane region" description="Helical" evidence="6">
    <location>
        <begin position="307"/>
        <end position="328"/>
    </location>
</feature>
<comment type="similarity">
    <text evidence="2">Belongs to the major facilitator superfamily. Proton-dependent oligopeptide transporter (POT/PTR) (TC 2.A.17) family.</text>
</comment>
<accession>A0A7J7DK19</accession>
<dbReference type="CDD" id="cd17416">
    <property type="entry name" value="MFS_NPF1_2"/>
    <property type="match status" value="1"/>
</dbReference>
<feature type="transmembrane region" description="Helical" evidence="6">
    <location>
        <begin position="429"/>
        <end position="450"/>
    </location>
</feature>
<keyword evidence="5 6" id="KW-0472">Membrane</keyword>
<dbReference type="Proteomes" id="UP000593562">
    <property type="component" value="Unassembled WGS sequence"/>
</dbReference>
<dbReference type="EMBL" id="JAAARO010000006">
    <property type="protein sequence ID" value="KAF5746619.1"/>
    <property type="molecule type" value="Genomic_DNA"/>
</dbReference>
<evidence type="ECO:0000256" key="3">
    <source>
        <dbReference type="ARBA" id="ARBA00022692"/>
    </source>
</evidence>
<evidence type="ECO:0000256" key="4">
    <source>
        <dbReference type="ARBA" id="ARBA00022989"/>
    </source>
</evidence>
<evidence type="ECO:0000313" key="8">
    <source>
        <dbReference type="Proteomes" id="UP000593562"/>
    </source>
</evidence>
<sequence>MNQAPAANLINIWMGVTNFTPLLGACISDTLIGKFKTIAFASFASLLGLITFTLTAWLPQLHPPSCNSLQLPLGHHCKGPNNLQFGMLVLGLGFLAIGTGGIRPCNIPFGVDQFDPTTEVGKKGIASFYNWYYITATVVSLIALTIVVYIQDNVSWVLGFGIPTILMVCSIVLFFVGTRIYVHQPPQGSLFSGIAGVLVSAYRKRRLLLPEDGENDVSFYDPPLKKAILLKLPLTNQYSFISMAQQSTFTISQALIMDRHLGPHFKVPAGSMIIITMITIGVSVLFYDRIVVPFLKKLTKIEGGITILQRMGIGAIFSILSMVAAGIVERERRSRANSQPQSPMSVFWLSPQLVLLGLCEAFNVIGQIEFYNTEFPEHMRSIGNSIFSCSFAGASYLSSLMITIVHHSTGTRNHPNWLTNDLNLGRLDYFYFLLAGLCSMNFIYYLICAWRYRYKTIVQMEDEPYLDFEQISAVKG</sequence>
<dbReference type="InParanoid" id="A0A7J7DK19"/>
<protein>
    <submittedName>
        <fullName evidence="7">Putative nitrate transporter</fullName>
    </submittedName>
</protein>
<feature type="transmembrane region" description="Helical" evidence="6">
    <location>
        <begin position="131"/>
        <end position="150"/>
    </location>
</feature>
<feature type="transmembrane region" description="Helical" evidence="6">
    <location>
        <begin position="6"/>
        <end position="26"/>
    </location>
</feature>
<organism evidence="7 8">
    <name type="scientific">Tripterygium wilfordii</name>
    <name type="common">Thunder God vine</name>
    <dbReference type="NCBI Taxonomy" id="458696"/>
    <lineage>
        <taxon>Eukaryota</taxon>
        <taxon>Viridiplantae</taxon>
        <taxon>Streptophyta</taxon>
        <taxon>Embryophyta</taxon>
        <taxon>Tracheophyta</taxon>
        <taxon>Spermatophyta</taxon>
        <taxon>Magnoliopsida</taxon>
        <taxon>eudicotyledons</taxon>
        <taxon>Gunneridae</taxon>
        <taxon>Pentapetalae</taxon>
        <taxon>rosids</taxon>
        <taxon>fabids</taxon>
        <taxon>Celastrales</taxon>
        <taxon>Celastraceae</taxon>
        <taxon>Tripterygium</taxon>
    </lineage>
</organism>
<evidence type="ECO:0000313" key="7">
    <source>
        <dbReference type="EMBL" id="KAF5746619.1"/>
    </source>
</evidence>
<evidence type="ECO:0000256" key="1">
    <source>
        <dbReference type="ARBA" id="ARBA00004141"/>
    </source>
</evidence>
<feature type="transmembrane region" description="Helical" evidence="6">
    <location>
        <begin position="38"/>
        <end position="58"/>
    </location>
</feature>
<dbReference type="AlphaFoldDB" id="A0A7J7DK19"/>
<dbReference type="InterPro" id="IPR000109">
    <property type="entry name" value="POT_fam"/>
</dbReference>
<feature type="transmembrane region" description="Helical" evidence="6">
    <location>
        <begin position="267"/>
        <end position="287"/>
    </location>
</feature>
<dbReference type="Gene3D" id="1.20.1250.20">
    <property type="entry name" value="MFS general substrate transporter like domains"/>
    <property type="match status" value="1"/>
</dbReference>
<evidence type="ECO:0000256" key="6">
    <source>
        <dbReference type="SAM" id="Phobius"/>
    </source>
</evidence>
<evidence type="ECO:0000256" key="5">
    <source>
        <dbReference type="ARBA" id="ARBA00023136"/>
    </source>
</evidence>
<feature type="transmembrane region" description="Helical" evidence="6">
    <location>
        <begin position="386"/>
        <end position="409"/>
    </location>
</feature>
<name>A0A7J7DK19_TRIWF</name>
<keyword evidence="3 6" id="KW-0812">Transmembrane</keyword>
<dbReference type="PANTHER" id="PTHR11654">
    <property type="entry name" value="OLIGOPEPTIDE TRANSPORTER-RELATED"/>
    <property type="match status" value="1"/>
</dbReference>
<keyword evidence="4 6" id="KW-1133">Transmembrane helix</keyword>
<proteinExistence type="inferred from homology"/>
<reference evidence="7 8" key="1">
    <citation type="journal article" date="2020" name="Nat. Commun.">
        <title>Genome of Tripterygium wilfordii and identification of cytochrome P450 involved in triptolide biosynthesis.</title>
        <authorList>
            <person name="Tu L."/>
            <person name="Su P."/>
            <person name="Zhang Z."/>
            <person name="Gao L."/>
            <person name="Wang J."/>
            <person name="Hu T."/>
            <person name="Zhou J."/>
            <person name="Zhang Y."/>
            <person name="Zhao Y."/>
            <person name="Liu Y."/>
            <person name="Song Y."/>
            <person name="Tong Y."/>
            <person name="Lu Y."/>
            <person name="Yang J."/>
            <person name="Xu C."/>
            <person name="Jia M."/>
            <person name="Peters R.J."/>
            <person name="Huang L."/>
            <person name="Gao W."/>
        </authorList>
    </citation>
    <scope>NUCLEOTIDE SEQUENCE [LARGE SCALE GENOMIC DNA]</scope>
    <source>
        <strain evidence="8">cv. XIE 37</strain>
        <tissue evidence="7">Leaf</tissue>
    </source>
</reference>
<dbReference type="GO" id="GO:0022857">
    <property type="term" value="F:transmembrane transporter activity"/>
    <property type="evidence" value="ECO:0007669"/>
    <property type="project" value="InterPro"/>
</dbReference>
<comment type="subcellular location">
    <subcellularLocation>
        <location evidence="1">Membrane</location>
        <topology evidence="1">Multi-pass membrane protein</topology>
    </subcellularLocation>
</comment>
<feature type="transmembrane region" description="Helical" evidence="6">
    <location>
        <begin position="83"/>
        <end position="102"/>
    </location>
</feature>
<dbReference type="GO" id="GO:0016020">
    <property type="term" value="C:membrane"/>
    <property type="evidence" value="ECO:0007669"/>
    <property type="project" value="UniProtKB-SubCell"/>
</dbReference>
<dbReference type="Pfam" id="PF00854">
    <property type="entry name" value="PTR2"/>
    <property type="match status" value="2"/>
</dbReference>
<dbReference type="SUPFAM" id="SSF103473">
    <property type="entry name" value="MFS general substrate transporter"/>
    <property type="match status" value="1"/>
</dbReference>
<dbReference type="InterPro" id="IPR036259">
    <property type="entry name" value="MFS_trans_sf"/>
</dbReference>
<comment type="caution">
    <text evidence="7">The sequence shown here is derived from an EMBL/GenBank/DDBJ whole genome shotgun (WGS) entry which is preliminary data.</text>
</comment>
<gene>
    <name evidence="7" type="ORF">HS088_TW06G00790</name>
</gene>
<keyword evidence="8" id="KW-1185">Reference proteome</keyword>
<evidence type="ECO:0000256" key="2">
    <source>
        <dbReference type="ARBA" id="ARBA00005982"/>
    </source>
</evidence>
<feature type="transmembrane region" description="Helical" evidence="6">
    <location>
        <begin position="156"/>
        <end position="176"/>
    </location>
</feature>